<dbReference type="OrthoDB" id="7629110at2"/>
<accession>A0A239PPT7</accession>
<proteinExistence type="predicted"/>
<evidence type="ECO:0000313" key="4">
    <source>
        <dbReference type="Proteomes" id="UP000198346"/>
    </source>
</evidence>
<evidence type="ECO:0000256" key="1">
    <source>
        <dbReference type="SAM" id="MobiDB-lite"/>
    </source>
</evidence>
<name>A0A239PPT7_9PROT</name>
<dbReference type="Pfam" id="PF14237">
    <property type="entry name" value="GYF_2"/>
    <property type="match status" value="1"/>
</dbReference>
<protein>
    <recommendedName>
        <fullName evidence="2">GYF domain-containing protein</fullName>
    </recommendedName>
</protein>
<organism evidence="3 4">
    <name type="scientific">Amphiplicatus metriothermophilus</name>
    <dbReference type="NCBI Taxonomy" id="1519374"/>
    <lineage>
        <taxon>Bacteria</taxon>
        <taxon>Pseudomonadati</taxon>
        <taxon>Pseudomonadota</taxon>
        <taxon>Alphaproteobacteria</taxon>
        <taxon>Parvularculales</taxon>
        <taxon>Parvularculaceae</taxon>
        <taxon>Amphiplicatus</taxon>
    </lineage>
</organism>
<feature type="domain" description="GYF" evidence="2">
    <location>
        <begin position="7"/>
        <end position="54"/>
    </location>
</feature>
<sequence length="214" mass="23108">MVAIESWCVKVAERVYGPYTTQQLRRFARQGRFAARSLVAPAGSRSWREARHEPAFAALFDEGTGGPSGDVNRCFGKRVSPAAKREPDGREPPARLATRLPPTLTPRGAVADDGAMANFVIVFDVVSAAASRVEPAILSLGPAFRIADNVWTVCCELTAVGVRNAIAPYLLPREPIFVVDATRGRTAWQNYTPELHAKLAAAWLGQPEAARLAG</sequence>
<dbReference type="Proteomes" id="UP000198346">
    <property type="component" value="Unassembled WGS sequence"/>
</dbReference>
<feature type="compositionally biased region" description="Basic and acidic residues" evidence="1">
    <location>
        <begin position="83"/>
        <end position="93"/>
    </location>
</feature>
<keyword evidence="4" id="KW-1185">Reference proteome</keyword>
<dbReference type="RefSeq" id="WP_089411585.1">
    <property type="nucleotide sequence ID" value="NZ_FZQA01000002.1"/>
</dbReference>
<feature type="region of interest" description="Disordered" evidence="1">
    <location>
        <begin position="78"/>
        <end position="103"/>
    </location>
</feature>
<dbReference type="EMBL" id="FZQA01000002">
    <property type="protein sequence ID" value="SNT72053.1"/>
    <property type="molecule type" value="Genomic_DNA"/>
</dbReference>
<evidence type="ECO:0000313" key="3">
    <source>
        <dbReference type="EMBL" id="SNT72053.1"/>
    </source>
</evidence>
<dbReference type="InterPro" id="IPR025640">
    <property type="entry name" value="GYF_2"/>
</dbReference>
<gene>
    <name evidence="3" type="ORF">SAMN06297382_1079</name>
</gene>
<reference evidence="3 4" key="1">
    <citation type="submission" date="2017-07" db="EMBL/GenBank/DDBJ databases">
        <authorList>
            <person name="Sun Z.S."/>
            <person name="Albrecht U."/>
            <person name="Echele G."/>
            <person name="Lee C.C."/>
        </authorList>
    </citation>
    <scope>NUCLEOTIDE SEQUENCE [LARGE SCALE GENOMIC DNA]</scope>
    <source>
        <strain evidence="3 4">CGMCC 1.12710</strain>
    </source>
</reference>
<dbReference type="AlphaFoldDB" id="A0A239PPT7"/>
<evidence type="ECO:0000259" key="2">
    <source>
        <dbReference type="Pfam" id="PF14237"/>
    </source>
</evidence>